<proteinExistence type="predicted"/>
<evidence type="ECO:0000313" key="1">
    <source>
        <dbReference type="EMBL" id="VDI62057.1"/>
    </source>
</evidence>
<gene>
    <name evidence="1" type="ORF">MGAL_10B039413</name>
</gene>
<organism evidence="1 2">
    <name type="scientific">Mytilus galloprovincialis</name>
    <name type="common">Mediterranean mussel</name>
    <dbReference type="NCBI Taxonomy" id="29158"/>
    <lineage>
        <taxon>Eukaryota</taxon>
        <taxon>Metazoa</taxon>
        <taxon>Spiralia</taxon>
        <taxon>Lophotrochozoa</taxon>
        <taxon>Mollusca</taxon>
        <taxon>Bivalvia</taxon>
        <taxon>Autobranchia</taxon>
        <taxon>Pteriomorphia</taxon>
        <taxon>Mytilida</taxon>
        <taxon>Mytiloidea</taxon>
        <taxon>Mytilidae</taxon>
        <taxon>Mytilinae</taxon>
        <taxon>Mytilus</taxon>
    </lineage>
</organism>
<reference evidence="1" key="1">
    <citation type="submission" date="2018-11" db="EMBL/GenBank/DDBJ databases">
        <authorList>
            <person name="Alioto T."/>
            <person name="Alioto T."/>
        </authorList>
    </citation>
    <scope>NUCLEOTIDE SEQUENCE</scope>
</reference>
<dbReference type="OrthoDB" id="449340at2759"/>
<name>A0A8B6GCB7_MYTGA</name>
<accession>A0A8B6GCB7</accession>
<dbReference type="AlphaFoldDB" id="A0A8B6GCB7"/>
<evidence type="ECO:0000313" key="2">
    <source>
        <dbReference type="Proteomes" id="UP000596742"/>
    </source>
</evidence>
<protein>
    <submittedName>
        <fullName evidence="1">Uncharacterized protein</fullName>
    </submittedName>
</protein>
<dbReference type="Proteomes" id="UP000596742">
    <property type="component" value="Unassembled WGS sequence"/>
</dbReference>
<sequence>MFCHSVKPSDVLYSQDSIARKLKNGRLIGKVLDEIYVYESLSVKDLPMIEVHLIDFKYVSADNRRLWILKELEKLGHLKKVKVNITTKEMDRRKSARTEHIKIRGDGPGGWSAVGGVQMMRLARLMHQMIRLKIEKIETDNQKK</sequence>
<keyword evidence="2" id="KW-1185">Reference proteome</keyword>
<dbReference type="EMBL" id="UYJE01008206">
    <property type="protein sequence ID" value="VDI62057.1"/>
    <property type="molecule type" value="Genomic_DNA"/>
</dbReference>
<comment type="caution">
    <text evidence="1">The sequence shown here is derived from an EMBL/GenBank/DDBJ whole genome shotgun (WGS) entry which is preliminary data.</text>
</comment>